<dbReference type="InParanoid" id="A0A2J6SGR6"/>
<evidence type="ECO:0000256" key="3">
    <source>
        <dbReference type="RuleBase" id="RU000363"/>
    </source>
</evidence>
<evidence type="ECO:0000313" key="5">
    <source>
        <dbReference type="Proteomes" id="UP000235371"/>
    </source>
</evidence>
<evidence type="ECO:0000256" key="1">
    <source>
        <dbReference type="ARBA" id="ARBA00006484"/>
    </source>
</evidence>
<dbReference type="STRING" id="1095630.A0A2J6SGR6"/>
<dbReference type="RefSeq" id="XP_024726853.1">
    <property type="nucleotide sequence ID" value="XM_024878833.1"/>
</dbReference>
<dbReference type="Gene3D" id="3.40.50.720">
    <property type="entry name" value="NAD(P)-binding Rossmann-like Domain"/>
    <property type="match status" value="1"/>
</dbReference>
<dbReference type="GO" id="GO:0016491">
    <property type="term" value="F:oxidoreductase activity"/>
    <property type="evidence" value="ECO:0007669"/>
    <property type="project" value="UniProtKB-KW"/>
</dbReference>
<dbReference type="InterPro" id="IPR002347">
    <property type="entry name" value="SDR_fam"/>
</dbReference>
<evidence type="ECO:0000256" key="2">
    <source>
        <dbReference type="ARBA" id="ARBA00023002"/>
    </source>
</evidence>
<dbReference type="AlphaFoldDB" id="A0A2J6SGR6"/>
<dbReference type="InterPro" id="IPR051911">
    <property type="entry name" value="SDR_oxidoreductase"/>
</dbReference>
<protein>
    <submittedName>
        <fullName evidence="4">NAD(P)-binding protein</fullName>
    </submittedName>
</protein>
<name>A0A2J6SGR6_9HELO</name>
<keyword evidence="5" id="KW-1185">Reference proteome</keyword>
<dbReference type="PANTHER" id="PTHR43976">
    <property type="entry name" value="SHORT CHAIN DEHYDROGENASE"/>
    <property type="match status" value="1"/>
</dbReference>
<dbReference type="PRINTS" id="PR00080">
    <property type="entry name" value="SDRFAMILY"/>
</dbReference>
<dbReference type="Proteomes" id="UP000235371">
    <property type="component" value="Unassembled WGS sequence"/>
</dbReference>
<dbReference type="OrthoDB" id="1274115at2759"/>
<organism evidence="4 5">
    <name type="scientific">Hyaloscypha bicolor E</name>
    <dbReference type="NCBI Taxonomy" id="1095630"/>
    <lineage>
        <taxon>Eukaryota</taxon>
        <taxon>Fungi</taxon>
        <taxon>Dikarya</taxon>
        <taxon>Ascomycota</taxon>
        <taxon>Pezizomycotina</taxon>
        <taxon>Leotiomycetes</taxon>
        <taxon>Helotiales</taxon>
        <taxon>Hyaloscyphaceae</taxon>
        <taxon>Hyaloscypha</taxon>
        <taxon>Hyaloscypha bicolor</taxon>
    </lineage>
</organism>
<dbReference type="CDD" id="cd05374">
    <property type="entry name" value="17beta-HSD-like_SDR_c"/>
    <property type="match status" value="1"/>
</dbReference>
<keyword evidence="2" id="KW-0560">Oxidoreductase</keyword>
<evidence type="ECO:0000313" key="4">
    <source>
        <dbReference type="EMBL" id="PMD49949.1"/>
    </source>
</evidence>
<dbReference type="PANTHER" id="PTHR43976:SF16">
    <property type="entry name" value="SHORT-CHAIN DEHYDROGENASE_REDUCTASE FAMILY PROTEIN"/>
    <property type="match status" value="1"/>
</dbReference>
<comment type="similarity">
    <text evidence="1 3">Belongs to the short-chain dehydrogenases/reductases (SDR) family.</text>
</comment>
<sequence length="282" mass="31141">MPQLTWLITGCSSGFGEQFVSSILARGDHVIATGRDIIKLQNLKEAGASILQLDITSTQQAINETVAQAISIYGKVDVLLNNAGYVSTGIFEDLAYEDFLAQFETNIFGTIKVTQALLPQFRQRRAGTMVFIGSLSGWMGDPGISAYVGSKFALEGIVESLWRETSPLGIKTLLIEPGRFRTKLLSSGNMKTVSTEILEYKDFSRTLLKGLAEADQMQPGDPIKLVEMVLDLVRQEGIAEGKEIPFRLPLGSDCYNDVKAKCEETLELLKKWEPMIKSTDYE</sequence>
<proteinExistence type="inferred from homology"/>
<gene>
    <name evidence="4" type="ORF">K444DRAFT_604938</name>
</gene>
<dbReference type="PRINTS" id="PR00081">
    <property type="entry name" value="GDHRDH"/>
</dbReference>
<dbReference type="EMBL" id="KZ613919">
    <property type="protein sequence ID" value="PMD49949.1"/>
    <property type="molecule type" value="Genomic_DNA"/>
</dbReference>
<accession>A0A2J6SGR6</accession>
<dbReference type="GeneID" id="36586910"/>
<dbReference type="SUPFAM" id="SSF51735">
    <property type="entry name" value="NAD(P)-binding Rossmann-fold domains"/>
    <property type="match status" value="1"/>
</dbReference>
<dbReference type="InterPro" id="IPR036291">
    <property type="entry name" value="NAD(P)-bd_dom_sf"/>
</dbReference>
<dbReference type="Pfam" id="PF00106">
    <property type="entry name" value="adh_short"/>
    <property type="match status" value="1"/>
</dbReference>
<reference evidence="4 5" key="1">
    <citation type="submission" date="2016-04" db="EMBL/GenBank/DDBJ databases">
        <title>A degradative enzymes factory behind the ericoid mycorrhizal symbiosis.</title>
        <authorList>
            <consortium name="DOE Joint Genome Institute"/>
            <person name="Martino E."/>
            <person name="Morin E."/>
            <person name="Grelet G."/>
            <person name="Kuo A."/>
            <person name="Kohler A."/>
            <person name="Daghino S."/>
            <person name="Barry K."/>
            <person name="Choi C."/>
            <person name="Cichocki N."/>
            <person name="Clum A."/>
            <person name="Copeland A."/>
            <person name="Hainaut M."/>
            <person name="Haridas S."/>
            <person name="Labutti K."/>
            <person name="Lindquist E."/>
            <person name="Lipzen A."/>
            <person name="Khouja H.-R."/>
            <person name="Murat C."/>
            <person name="Ohm R."/>
            <person name="Olson A."/>
            <person name="Spatafora J."/>
            <person name="Veneault-Fourrey C."/>
            <person name="Henrissat B."/>
            <person name="Grigoriev I."/>
            <person name="Martin F."/>
            <person name="Perotto S."/>
        </authorList>
    </citation>
    <scope>NUCLEOTIDE SEQUENCE [LARGE SCALE GENOMIC DNA]</scope>
    <source>
        <strain evidence="4 5">E</strain>
    </source>
</reference>